<dbReference type="RefSeq" id="WP_063180707.1">
    <property type="nucleotide sequence ID" value="NZ_LQNT01000009.1"/>
</dbReference>
<accession>A0A161ST57</accession>
<dbReference type="Pfam" id="PF00378">
    <property type="entry name" value="ECH_1"/>
    <property type="match status" value="1"/>
</dbReference>
<proteinExistence type="predicted"/>
<comment type="caution">
    <text evidence="1">The sequence shown here is derived from an EMBL/GenBank/DDBJ whole genome shotgun (WGS) entry which is preliminary data.</text>
</comment>
<evidence type="ECO:0000313" key="2">
    <source>
        <dbReference type="Proteomes" id="UP000076490"/>
    </source>
</evidence>
<dbReference type="PANTHER" id="PTHR11941">
    <property type="entry name" value="ENOYL-COA HYDRATASE-RELATED"/>
    <property type="match status" value="1"/>
</dbReference>
<name>A0A161ST57_9BACL</name>
<dbReference type="CDD" id="cd06558">
    <property type="entry name" value="crotonase-like"/>
    <property type="match status" value="1"/>
</dbReference>
<dbReference type="Proteomes" id="UP000076490">
    <property type="component" value="Unassembled WGS sequence"/>
</dbReference>
<dbReference type="OrthoDB" id="9807606at2"/>
<dbReference type="EMBL" id="LQNT01000009">
    <property type="protein sequence ID" value="KZE38810.1"/>
    <property type="molecule type" value="Genomic_DNA"/>
</dbReference>
<protein>
    <recommendedName>
        <fullName evidence="3">Enoyl-CoA hydratase</fullName>
    </recommendedName>
</protein>
<dbReference type="GO" id="GO:0003824">
    <property type="term" value="F:catalytic activity"/>
    <property type="evidence" value="ECO:0007669"/>
    <property type="project" value="UniProtKB-ARBA"/>
</dbReference>
<dbReference type="Gene3D" id="3.90.226.10">
    <property type="entry name" value="2-enoyl-CoA Hydratase, Chain A, domain 1"/>
    <property type="match status" value="1"/>
</dbReference>
<sequence length="262" mass="28500">MEVFENLVIERDRQIGIVTIRQSADTNVLDSSLTAELSSAFRSLNQDPEVRAVILTAEGHSFLAGADLKEITGLSVSQAYGFAEKAKALQDLIIHSGKPYIAVVNGHCLGSGLELILTCDFRISGPDAVYGMPEINLGLIPGGGAITRLQMMVGRAHAAELIFTGKLVRPEEARSIGLVGSVSDRPMEDALLLARSFINKSSLALSVVKQLFNRKESEEGALINQEMRAFSMMFDYPDSLEGIGAFLEQRAPVFKERREIST</sequence>
<dbReference type="AlphaFoldDB" id="A0A161ST57"/>
<organism evidence="1 2">
    <name type="scientific">Bhargavaea cecembensis</name>
    <dbReference type="NCBI Taxonomy" id="394098"/>
    <lineage>
        <taxon>Bacteria</taxon>
        <taxon>Bacillati</taxon>
        <taxon>Bacillota</taxon>
        <taxon>Bacilli</taxon>
        <taxon>Bacillales</taxon>
        <taxon>Caryophanaceae</taxon>
        <taxon>Bhargavaea</taxon>
    </lineage>
</organism>
<evidence type="ECO:0008006" key="3">
    <source>
        <dbReference type="Google" id="ProtNLM"/>
    </source>
</evidence>
<dbReference type="InterPro" id="IPR001753">
    <property type="entry name" value="Enoyl-CoA_hydra/iso"/>
</dbReference>
<dbReference type="GO" id="GO:0006635">
    <property type="term" value="P:fatty acid beta-oxidation"/>
    <property type="evidence" value="ECO:0007669"/>
    <property type="project" value="TreeGrafter"/>
</dbReference>
<dbReference type="SUPFAM" id="SSF52096">
    <property type="entry name" value="ClpP/crotonase"/>
    <property type="match status" value="1"/>
</dbReference>
<gene>
    <name evidence="1" type="ORF">AV656_07870</name>
</gene>
<dbReference type="InterPro" id="IPR029045">
    <property type="entry name" value="ClpP/crotonase-like_dom_sf"/>
</dbReference>
<dbReference type="PANTHER" id="PTHR11941:SF54">
    <property type="entry name" value="ENOYL-COA HYDRATASE, MITOCHONDRIAL"/>
    <property type="match status" value="1"/>
</dbReference>
<reference evidence="1 2" key="1">
    <citation type="submission" date="2016-01" db="EMBL/GenBank/DDBJ databases">
        <title>Whole genome sequencing of Bhargavaea cecembensis T14.</title>
        <authorList>
            <person name="Hong K.W."/>
        </authorList>
    </citation>
    <scope>NUCLEOTIDE SEQUENCE [LARGE SCALE GENOMIC DNA]</scope>
    <source>
        <strain evidence="1 2">T14</strain>
    </source>
</reference>
<evidence type="ECO:0000313" key="1">
    <source>
        <dbReference type="EMBL" id="KZE38810.1"/>
    </source>
</evidence>